<organism evidence="4 5">
    <name type="scientific">Pseudobutyrivibrio ruminis</name>
    <dbReference type="NCBI Taxonomy" id="46206"/>
    <lineage>
        <taxon>Bacteria</taxon>
        <taxon>Bacillati</taxon>
        <taxon>Bacillota</taxon>
        <taxon>Clostridia</taxon>
        <taxon>Lachnospirales</taxon>
        <taxon>Lachnospiraceae</taxon>
        <taxon>Pseudobutyrivibrio</taxon>
    </lineage>
</organism>
<dbReference type="InterPro" id="IPR050273">
    <property type="entry name" value="GppA/Ppx_hydrolase"/>
</dbReference>
<dbReference type="InterPro" id="IPR043129">
    <property type="entry name" value="ATPase_NBD"/>
</dbReference>
<reference evidence="4" key="1">
    <citation type="submission" date="2019-04" db="EMBL/GenBank/DDBJ databases">
        <title>Evolution of Biomass-Degrading Anaerobic Consortia Revealed by Metagenomics.</title>
        <authorList>
            <person name="Peng X."/>
        </authorList>
    </citation>
    <scope>NUCLEOTIDE SEQUENCE</scope>
    <source>
        <strain evidence="4">SIG311</strain>
    </source>
</reference>
<dbReference type="PANTHER" id="PTHR30005">
    <property type="entry name" value="EXOPOLYPHOSPHATASE"/>
    <property type="match status" value="1"/>
</dbReference>
<gene>
    <name evidence="4" type="ORF">E7272_05275</name>
</gene>
<dbReference type="GO" id="GO:0016462">
    <property type="term" value="F:pyrophosphatase activity"/>
    <property type="evidence" value="ECO:0007669"/>
    <property type="project" value="TreeGrafter"/>
</dbReference>
<dbReference type="SUPFAM" id="SSF53067">
    <property type="entry name" value="Actin-like ATPase domain"/>
    <property type="match status" value="2"/>
</dbReference>
<comment type="similarity">
    <text evidence="1">Belongs to the GppA/Ppx family.</text>
</comment>
<comment type="caution">
    <text evidence="4">The sequence shown here is derived from an EMBL/GenBank/DDBJ whole genome shotgun (WGS) entry which is preliminary data.</text>
</comment>
<dbReference type="Pfam" id="PF02541">
    <property type="entry name" value="Ppx-GppA"/>
    <property type="match status" value="1"/>
</dbReference>
<dbReference type="InterPro" id="IPR048950">
    <property type="entry name" value="Ppx_GppA_C"/>
</dbReference>
<evidence type="ECO:0000313" key="5">
    <source>
        <dbReference type="Proteomes" id="UP000766246"/>
    </source>
</evidence>
<proteinExistence type="inferred from homology"/>
<dbReference type="SUPFAM" id="SSF109604">
    <property type="entry name" value="HD-domain/PDEase-like"/>
    <property type="match status" value="1"/>
</dbReference>
<feature type="domain" description="Ppx/GppA phosphatase N-terminal" evidence="2">
    <location>
        <begin position="45"/>
        <end position="299"/>
    </location>
</feature>
<name>A0A927UB35_9FIRM</name>
<dbReference type="EMBL" id="SVER01000011">
    <property type="protein sequence ID" value="MBE5919240.1"/>
    <property type="molecule type" value="Genomic_DNA"/>
</dbReference>
<evidence type="ECO:0000259" key="3">
    <source>
        <dbReference type="Pfam" id="PF21447"/>
    </source>
</evidence>
<evidence type="ECO:0000313" key="4">
    <source>
        <dbReference type="EMBL" id="MBE5919240.1"/>
    </source>
</evidence>
<dbReference type="PANTHER" id="PTHR30005:SF0">
    <property type="entry name" value="RETROGRADE REGULATION PROTEIN 2"/>
    <property type="match status" value="1"/>
</dbReference>
<protein>
    <submittedName>
        <fullName evidence="4">HD domain-containing protein</fullName>
    </submittedName>
</protein>
<evidence type="ECO:0000256" key="1">
    <source>
        <dbReference type="ARBA" id="ARBA00007125"/>
    </source>
</evidence>
<dbReference type="AlphaFoldDB" id="A0A927UB35"/>
<dbReference type="Gene3D" id="1.10.3210.10">
    <property type="entry name" value="Hypothetical protein af1432"/>
    <property type="match status" value="1"/>
</dbReference>
<dbReference type="Proteomes" id="UP000766246">
    <property type="component" value="Unassembled WGS sequence"/>
</dbReference>
<accession>A0A927UB35</accession>
<feature type="domain" description="Ppx/GppA phosphatase C-terminal" evidence="3">
    <location>
        <begin position="339"/>
        <end position="478"/>
    </location>
</feature>
<sequence length="507" mass="57215">MKLFASIYIGSYETTMKVFEIGKQKGIKTIDTLKLPSDIIKDILSVGKILPETTSKLCRILSDMKRTMEGYKVDDFSIVAGPNIRLASNSLIVLEQIKVHTGFSVTVLSNSEQRFLGYQAVAATEGFEEIVGESAVLIDVGGMSLQITLFSKGKIVTTQHLSLGTVSISENLKKLTSASSNSLEQTYEMMYKELEVFKTMFLNDIEPKYMILLGVQISSIAERLSGFSSKKVKIKDYLDFLNKINKNYIKNYEIENDVYIDNEGFIEPVVMLYKVLGETLNPSMVYAPGVSVSEGMAYNHSYLKKWLTATHDFENDIISAAWAIAKRYGSYQPHLKALFKLSSEIFDVMKKYHGLGKRERILIQCIAILHDCGKYISLAEASSCSYTIIMSSEILGLSHKERELIATTVEFNRKPVEPYENLSDRFTREEYLIILKLLAILKVANALDRSHKQKIKNVSMRVKDRELVISIEANSSLALEKGLFKKNADYFEDIFSIKPVLKENGIL</sequence>
<dbReference type="Pfam" id="PF21447">
    <property type="entry name" value="Ppx-GppA_III"/>
    <property type="match status" value="1"/>
</dbReference>
<evidence type="ECO:0000259" key="2">
    <source>
        <dbReference type="Pfam" id="PF02541"/>
    </source>
</evidence>
<dbReference type="InterPro" id="IPR003695">
    <property type="entry name" value="Ppx_GppA_N"/>
</dbReference>
<dbReference type="Gene3D" id="3.30.420.40">
    <property type="match status" value="1"/>
</dbReference>
<dbReference type="Gene3D" id="3.30.420.150">
    <property type="entry name" value="Exopolyphosphatase. Domain 2"/>
    <property type="match status" value="1"/>
</dbReference>